<keyword evidence="3 8" id="KW-0132">Cell division</keyword>
<keyword evidence="5 8" id="KW-0342">GTP-binding</keyword>
<dbReference type="GO" id="GO:0051258">
    <property type="term" value="P:protein polymerization"/>
    <property type="evidence" value="ECO:0007669"/>
    <property type="project" value="UniProtKB-UniRule"/>
</dbReference>
<dbReference type="GO" id="GO:0043093">
    <property type="term" value="P:FtsZ-dependent cytokinesis"/>
    <property type="evidence" value="ECO:0007669"/>
    <property type="project" value="UniProtKB-UniRule"/>
</dbReference>
<dbReference type="InterPro" id="IPR003008">
    <property type="entry name" value="Tubulin_FtsZ_GTPase"/>
</dbReference>
<evidence type="ECO:0000256" key="9">
    <source>
        <dbReference type="NCBIfam" id="TIGR00065"/>
    </source>
</evidence>
<evidence type="ECO:0000256" key="10">
    <source>
        <dbReference type="RuleBase" id="RU000631"/>
    </source>
</evidence>
<feature type="compositionally biased region" description="Low complexity" evidence="11">
    <location>
        <begin position="335"/>
        <end position="360"/>
    </location>
</feature>
<dbReference type="InterPro" id="IPR045061">
    <property type="entry name" value="FtsZ/CetZ"/>
</dbReference>
<keyword evidence="2 8" id="KW-0963">Cytoplasm</keyword>
<dbReference type="SMART" id="SM00864">
    <property type="entry name" value="Tubulin"/>
    <property type="match status" value="1"/>
</dbReference>
<feature type="domain" description="Tubulin/FtsZ GTPase" evidence="12">
    <location>
        <begin position="14"/>
        <end position="206"/>
    </location>
</feature>
<keyword evidence="15" id="KW-1185">Reference proteome</keyword>
<comment type="subunit">
    <text evidence="8">Homodimer. Polymerizes to form a dynamic ring structure in a strictly GTP-dependent manner. Interacts directly with several other division proteins.</text>
</comment>
<dbReference type="SUPFAM" id="SSF52490">
    <property type="entry name" value="Tubulin nucleotide-binding domain-like"/>
    <property type="match status" value="1"/>
</dbReference>
<reference evidence="14 15" key="1">
    <citation type="submission" date="2010-12" db="EMBL/GenBank/DDBJ databases">
        <title>Complete sequence of Ethanoligenens harbinense YUAN-3.</title>
        <authorList>
            <person name="Lucas S."/>
            <person name="Copeland A."/>
            <person name="Lapidus A."/>
            <person name="Cheng J.-F."/>
            <person name="Bruce D."/>
            <person name="Goodwin L."/>
            <person name="Pitluck S."/>
            <person name="Chertkov O."/>
            <person name="Misra M."/>
            <person name="Detter J.C."/>
            <person name="Han C."/>
            <person name="Tapia R."/>
            <person name="Land M."/>
            <person name="Hauser L."/>
            <person name="Jeffries C."/>
            <person name="Kyrpides N."/>
            <person name="Ivanova N."/>
            <person name="Mikhailova N."/>
            <person name="Wang A."/>
            <person name="Mouttaki H."/>
            <person name="He Z."/>
            <person name="Zhou J."/>
            <person name="Hemme C.L."/>
            <person name="Woyke T."/>
        </authorList>
    </citation>
    <scope>NUCLEOTIDE SEQUENCE [LARGE SCALE GENOMIC DNA]</scope>
    <source>
        <strain evidence="15">DSM 18485 / JCM 12961 / CGMCC 1.5033 / YUAN-3</strain>
    </source>
</reference>
<dbReference type="PANTHER" id="PTHR30314">
    <property type="entry name" value="CELL DIVISION PROTEIN FTSZ-RELATED"/>
    <property type="match status" value="1"/>
</dbReference>
<dbReference type="InterPro" id="IPR036525">
    <property type="entry name" value="Tubulin/FtsZ_GTPase_sf"/>
</dbReference>
<dbReference type="eggNOG" id="COG0206">
    <property type="taxonomic scope" value="Bacteria"/>
</dbReference>
<feature type="binding site" evidence="8">
    <location>
        <position position="144"/>
    </location>
    <ligand>
        <name>GTP</name>
        <dbReference type="ChEBI" id="CHEBI:37565"/>
    </ligand>
</feature>
<evidence type="ECO:0000256" key="4">
    <source>
        <dbReference type="ARBA" id="ARBA00022741"/>
    </source>
</evidence>
<evidence type="ECO:0000256" key="6">
    <source>
        <dbReference type="ARBA" id="ARBA00023210"/>
    </source>
</evidence>
<evidence type="ECO:0000259" key="13">
    <source>
        <dbReference type="SMART" id="SM00865"/>
    </source>
</evidence>
<evidence type="ECO:0000259" key="12">
    <source>
        <dbReference type="SMART" id="SM00864"/>
    </source>
</evidence>
<dbReference type="GO" id="GO:0005737">
    <property type="term" value="C:cytoplasm"/>
    <property type="evidence" value="ECO:0007669"/>
    <property type="project" value="UniProtKB-SubCell"/>
</dbReference>
<gene>
    <name evidence="8" type="primary">ftsZ</name>
    <name evidence="14" type="ordered locus">Ethha_2049</name>
</gene>
<keyword evidence="7 8" id="KW-0131">Cell cycle</keyword>
<comment type="subcellular location">
    <subcellularLocation>
        <location evidence="8">Cytoplasm</location>
    </subcellularLocation>
    <text evidence="8">Assembles at midcell at the inner surface of the cytoplasmic membrane.</text>
</comment>
<dbReference type="GO" id="GO:0003924">
    <property type="term" value="F:GTPase activity"/>
    <property type="evidence" value="ECO:0007669"/>
    <property type="project" value="UniProtKB-UniRule"/>
</dbReference>
<dbReference type="GO" id="GO:0005525">
    <property type="term" value="F:GTP binding"/>
    <property type="evidence" value="ECO:0007669"/>
    <property type="project" value="UniProtKB-UniRule"/>
</dbReference>
<dbReference type="InterPro" id="IPR008280">
    <property type="entry name" value="Tub_FtsZ_C"/>
</dbReference>
<dbReference type="SUPFAM" id="SSF55307">
    <property type="entry name" value="Tubulin C-terminal domain-like"/>
    <property type="match status" value="1"/>
</dbReference>
<evidence type="ECO:0000256" key="2">
    <source>
        <dbReference type="ARBA" id="ARBA00022490"/>
    </source>
</evidence>
<dbReference type="GO" id="GO:0032153">
    <property type="term" value="C:cell division site"/>
    <property type="evidence" value="ECO:0007669"/>
    <property type="project" value="UniProtKB-UniRule"/>
</dbReference>
<evidence type="ECO:0000313" key="15">
    <source>
        <dbReference type="Proteomes" id="UP000001551"/>
    </source>
</evidence>
<dbReference type="SMART" id="SM00865">
    <property type="entry name" value="Tubulin_C"/>
    <property type="match status" value="1"/>
</dbReference>
<dbReference type="InterPro" id="IPR024757">
    <property type="entry name" value="FtsZ_C"/>
</dbReference>
<accession>E6U394</accession>
<evidence type="ECO:0000256" key="1">
    <source>
        <dbReference type="ARBA" id="ARBA00009690"/>
    </source>
</evidence>
<keyword evidence="4 8" id="KW-0547">Nucleotide-binding</keyword>
<dbReference type="STRING" id="663278.Ethha_2049"/>
<dbReference type="AlphaFoldDB" id="E6U394"/>
<dbReference type="CDD" id="cd02201">
    <property type="entry name" value="FtsZ_type1"/>
    <property type="match status" value="1"/>
</dbReference>
<feature type="binding site" evidence="8">
    <location>
        <begin position="109"/>
        <end position="111"/>
    </location>
    <ligand>
        <name>GTP</name>
        <dbReference type="ChEBI" id="CHEBI:37565"/>
    </ligand>
</feature>
<dbReference type="NCBIfam" id="TIGR00065">
    <property type="entry name" value="ftsZ"/>
    <property type="match status" value="1"/>
</dbReference>
<dbReference type="PROSITE" id="PS01135">
    <property type="entry name" value="FTSZ_2"/>
    <property type="match status" value="1"/>
</dbReference>
<evidence type="ECO:0000256" key="3">
    <source>
        <dbReference type="ARBA" id="ARBA00022618"/>
    </source>
</evidence>
<dbReference type="Proteomes" id="UP000001551">
    <property type="component" value="Chromosome"/>
</dbReference>
<dbReference type="Pfam" id="PF00091">
    <property type="entry name" value="Tubulin"/>
    <property type="match status" value="1"/>
</dbReference>
<dbReference type="Gene3D" id="3.40.50.1440">
    <property type="entry name" value="Tubulin/FtsZ, GTPase domain"/>
    <property type="match status" value="1"/>
</dbReference>
<dbReference type="KEGG" id="eha:Ethha_2049"/>
<feature type="binding site" evidence="8">
    <location>
        <begin position="22"/>
        <end position="26"/>
    </location>
    <ligand>
        <name>GTP</name>
        <dbReference type="ChEBI" id="CHEBI:37565"/>
    </ligand>
</feature>
<evidence type="ECO:0000256" key="8">
    <source>
        <dbReference type="HAMAP-Rule" id="MF_00909"/>
    </source>
</evidence>
<dbReference type="PROSITE" id="PS01134">
    <property type="entry name" value="FTSZ_1"/>
    <property type="match status" value="1"/>
</dbReference>
<dbReference type="PANTHER" id="PTHR30314:SF3">
    <property type="entry name" value="MITOCHONDRIAL DIVISION PROTEIN FSZA"/>
    <property type="match status" value="1"/>
</dbReference>
<feature type="binding site" evidence="8">
    <location>
        <position position="140"/>
    </location>
    <ligand>
        <name>GTP</name>
        <dbReference type="ChEBI" id="CHEBI:37565"/>
    </ligand>
</feature>
<dbReference type="PRINTS" id="PR00423">
    <property type="entry name" value="CELLDVISFTSZ"/>
</dbReference>
<proteinExistence type="inferred from homology"/>
<dbReference type="HOGENOM" id="CLU_024865_0_1_9"/>
<evidence type="ECO:0000256" key="5">
    <source>
        <dbReference type="ARBA" id="ARBA00023134"/>
    </source>
</evidence>
<protein>
    <recommendedName>
        <fullName evidence="8 9">Cell division protein FtsZ</fullName>
    </recommendedName>
</protein>
<dbReference type="HAMAP" id="MF_00909">
    <property type="entry name" value="FtsZ"/>
    <property type="match status" value="1"/>
</dbReference>
<dbReference type="EMBL" id="CP002400">
    <property type="protein sequence ID" value="ADU27566.1"/>
    <property type="molecule type" value="Genomic_DNA"/>
</dbReference>
<evidence type="ECO:0000313" key="14">
    <source>
        <dbReference type="EMBL" id="ADU27566.1"/>
    </source>
</evidence>
<feature type="region of interest" description="Disordered" evidence="11">
    <location>
        <begin position="335"/>
        <end position="372"/>
    </location>
</feature>
<dbReference type="GO" id="GO:0000917">
    <property type="term" value="P:division septum assembly"/>
    <property type="evidence" value="ECO:0007669"/>
    <property type="project" value="UniProtKB-KW"/>
</dbReference>
<comment type="similarity">
    <text evidence="1 8 10">Belongs to the FtsZ family.</text>
</comment>
<dbReference type="RefSeq" id="WP_013485914.1">
    <property type="nucleotide sequence ID" value="NC_014828.1"/>
</dbReference>
<keyword evidence="6 8" id="KW-0717">Septation</keyword>
<dbReference type="InterPro" id="IPR037103">
    <property type="entry name" value="Tubulin/FtsZ-like_C"/>
</dbReference>
<dbReference type="InterPro" id="IPR018316">
    <property type="entry name" value="Tubulin/FtsZ_2-layer-sand-dom"/>
</dbReference>
<feature type="region of interest" description="Disordered" evidence="11">
    <location>
        <begin position="66"/>
        <end position="86"/>
    </location>
</feature>
<dbReference type="InterPro" id="IPR020805">
    <property type="entry name" value="Cell_div_FtsZ_CS"/>
</dbReference>
<dbReference type="Pfam" id="PF12327">
    <property type="entry name" value="FtsZ_C"/>
    <property type="match status" value="1"/>
</dbReference>
<dbReference type="FunFam" id="3.40.50.1440:FF:000023">
    <property type="entry name" value="Cell division protein FtsZ"/>
    <property type="match status" value="1"/>
</dbReference>
<organism evidence="14 15">
    <name type="scientific">Ethanoligenens harbinense (strain DSM 18485 / JCM 12961 / CGMCC 1.5033 / YUAN-3)</name>
    <dbReference type="NCBI Taxonomy" id="663278"/>
    <lineage>
        <taxon>Bacteria</taxon>
        <taxon>Bacillati</taxon>
        <taxon>Bacillota</taxon>
        <taxon>Clostridia</taxon>
        <taxon>Eubacteriales</taxon>
        <taxon>Oscillospiraceae</taxon>
        <taxon>Ethanoligenens</taxon>
    </lineage>
</organism>
<evidence type="ECO:0000256" key="11">
    <source>
        <dbReference type="SAM" id="MobiDB-lite"/>
    </source>
</evidence>
<comment type="function">
    <text evidence="8 10">Essential cell division protein that forms a contractile ring structure (Z ring) at the future cell division site. The regulation of the ring assembly controls the timing and the location of cell division. One of the functions of the FtsZ ring is to recruit other cell division proteins to the septum to produce a new cell wall between the dividing cells. Binds GTP and shows GTPase activity.</text>
</comment>
<dbReference type="InterPro" id="IPR000158">
    <property type="entry name" value="Cell_div_FtsZ"/>
</dbReference>
<evidence type="ECO:0000256" key="7">
    <source>
        <dbReference type="ARBA" id="ARBA00023306"/>
    </source>
</evidence>
<dbReference type="Gene3D" id="3.30.1330.20">
    <property type="entry name" value="Tubulin/FtsZ, C-terminal domain"/>
    <property type="match status" value="1"/>
</dbReference>
<feature type="binding site" evidence="8">
    <location>
        <position position="188"/>
    </location>
    <ligand>
        <name>GTP</name>
        <dbReference type="ChEBI" id="CHEBI:37565"/>
    </ligand>
</feature>
<name>E6U394_ETHHY</name>
<sequence length="384" mass="39981">MAFELDRDIDNIVQIKVVGVGGGGNNAVNRMINSDVQGVEFISINTDRQALILSQATHKLQIGDKLTHGQGAGANPEKGQRAAEESRDEIADALKGTHMVFITAGMGGGTGTGAAPVIAAVAKELGILTVGIVTKPFAFEGRRRMEQAESGIMALREHVDSLVIIPNERLKLVSEQKITLANAFEVADDVLRQGVQSISDLIKVPGLVNLDFADVTAVMRDAGYAHMGVGRASGKDKAEQAARMAISSPLLETSIAGARGVIINVMASADIGLEEVEIASSMVTEAADPGANIIWGAALSDTLDDEINITVIATGFDSEDTGSVRNVSASASASAAAARGPETGKASSQAAPGQSAAKPGMPSSRPNTADDEYFDIMSIFNRRK</sequence>
<feature type="domain" description="Tubulin/FtsZ 2-layer sandwich" evidence="13">
    <location>
        <begin position="208"/>
        <end position="325"/>
    </location>
</feature>